<reference evidence="2" key="1">
    <citation type="journal article" date="2019" name="Int. J. Syst. Evol. Microbiol.">
        <title>The Global Catalogue of Microorganisms (GCM) 10K type strain sequencing project: providing services to taxonomists for standard genome sequencing and annotation.</title>
        <authorList>
            <consortium name="The Broad Institute Genomics Platform"/>
            <consortium name="The Broad Institute Genome Sequencing Center for Infectious Disease"/>
            <person name="Wu L."/>
            <person name="Ma J."/>
        </authorList>
    </citation>
    <scope>NUCLEOTIDE SEQUENCE [LARGE SCALE GENOMIC DNA]</scope>
    <source>
        <strain evidence="2">YJ-61-S</strain>
    </source>
</reference>
<gene>
    <name evidence="1" type="ORF">ACFO3O_21170</name>
</gene>
<dbReference type="EMBL" id="JBHSFV010000019">
    <property type="protein sequence ID" value="MFC4636432.1"/>
    <property type="molecule type" value="Genomic_DNA"/>
</dbReference>
<name>A0ABV9I2U4_9FLAO</name>
<dbReference type="PROSITE" id="PS51257">
    <property type="entry name" value="PROKAR_LIPOPROTEIN"/>
    <property type="match status" value="1"/>
</dbReference>
<protein>
    <recommendedName>
        <fullName evidence="3">Copper resistance protein NlpE</fullName>
    </recommendedName>
</protein>
<sequence>MKYYLTIFSCLVLIGCSSSVRTTPNKCGKLPSNTYWGTFENQFSSKINGYEYTGTLFSYDCVLHSFITKKVLFDYYGKWGDSFYLSDERHPIMIWKNRDILRDGSSLTILATGEEDYGNMNGSMMIFDREGNDMLLLGAEKRKELIEFVGTLIKRNDSKKRDFFEAY</sequence>
<evidence type="ECO:0008006" key="3">
    <source>
        <dbReference type="Google" id="ProtNLM"/>
    </source>
</evidence>
<proteinExistence type="predicted"/>
<evidence type="ECO:0000313" key="2">
    <source>
        <dbReference type="Proteomes" id="UP001596043"/>
    </source>
</evidence>
<accession>A0ABV9I2U4</accession>
<keyword evidence="2" id="KW-1185">Reference proteome</keyword>
<dbReference type="Proteomes" id="UP001596043">
    <property type="component" value="Unassembled WGS sequence"/>
</dbReference>
<dbReference type="RefSeq" id="WP_379982617.1">
    <property type="nucleotide sequence ID" value="NZ_JBHSFV010000019.1"/>
</dbReference>
<comment type="caution">
    <text evidence="1">The sequence shown here is derived from an EMBL/GenBank/DDBJ whole genome shotgun (WGS) entry which is preliminary data.</text>
</comment>
<evidence type="ECO:0000313" key="1">
    <source>
        <dbReference type="EMBL" id="MFC4636432.1"/>
    </source>
</evidence>
<organism evidence="1 2">
    <name type="scientific">Dokdonia ponticola</name>
    <dbReference type="NCBI Taxonomy" id="2041041"/>
    <lineage>
        <taxon>Bacteria</taxon>
        <taxon>Pseudomonadati</taxon>
        <taxon>Bacteroidota</taxon>
        <taxon>Flavobacteriia</taxon>
        <taxon>Flavobacteriales</taxon>
        <taxon>Flavobacteriaceae</taxon>
        <taxon>Dokdonia</taxon>
    </lineage>
</organism>